<dbReference type="PROSITE" id="PS50089">
    <property type="entry name" value="ZF_RING_2"/>
    <property type="match status" value="1"/>
</dbReference>
<dbReference type="PANTHER" id="PTHR47094:SF1">
    <property type="entry name" value="RING-TYPE E3 UBIQUITIN TRANSFERASE"/>
    <property type="match status" value="1"/>
</dbReference>
<dbReference type="GO" id="GO:0006511">
    <property type="term" value="P:ubiquitin-dependent protein catabolic process"/>
    <property type="evidence" value="ECO:0007669"/>
    <property type="project" value="TreeGrafter"/>
</dbReference>
<dbReference type="GO" id="GO:0140082">
    <property type="term" value="F:SUMO-ubiquitin ligase activity"/>
    <property type="evidence" value="ECO:0007669"/>
    <property type="project" value="TreeGrafter"/>
</dbReference>
<evidence type="ECO:0000256" key="5">
    <source>
        <dbReference type="SAM" id="MobiDB-lite"/>
    </source>
</evidence>
<dbReference type="GO" id="GO:0033768">
    <property type="term" value="C:SUMO-targeted ubiquitin ligase complex"/>
    <property type="evidence" value="ECO:0007669"/>
    <property type="project" value="TreeGrafter"/>
</dbReference>
<dbReference type="InterPro" id="IPR001841">
    <property type="entry name" value="Znf_RING"/>
</dbReference>
<keyword evidence="2 4" id="KW-0863">Zinc-finger</keyword>
<feature type="compositionally biased region" description="Pro residues" evidence="5">
    <location>
        <begin position="58"/>
        <end position="70"/>
    </location>
</feature>
<evidence type="ECO:0000313" key="7">
    <source>
        <dbReference type="EMBL" id="MCL7034575.1"/>
    </source>
</evidence>
<accession>A0AA41SGH1</accession>
<dbReference type="InterPro" id="IPR017907">
    <property type="entry name" value="Znf_RING_CS"/>
</dbReference>
<dbReference type="SUPFAM" id="SSF57850">
    <property type="entry name" value="RING/U-box"/>
    <property type="match status" value="1"/>
</dbReference>
<dbReference type="InterPro" id="IPR013083">
    <property type="entry name" value="Znf_RING/FYVE/PHD"/>
</dbReference>
<dbReference type="GO" id="GO:0061630">
    <property type="term" value="F:ubiquitin protein ligase activity"/>
    <property type="evidence" value="ECO:0007669"/>
    <property type="project" value="InterPro"/>
</dbReference>
<protein>
    <recommendedName>
        <fullName evidence="6">RING-type domain-containing protein</fullName>
    </recommendedName>
</protein>
<comment type="caution">
    <text evidence="7">The sequence shown here is derived from an EMBL/GenBank/DDBJ whole genome shotgun (WGS) entry which is preliminary data.</text>
</comment>
<reference evidence="7" key="1">
    <citation type="submission" date="2022-03" db="EMBL/GenBank/DDBJ databases">
        <title>A functionally conserved STORR gene fusion in Papaver species that diverged 16.8 million years ago.</title>
        <authorList>
            <person name="Catania T."/>
        </authorList>
    </citation>
    <scope>NUCLEOTIDE SEQUENCE</scope>
    <source>
        <strain evidence="7">S-191538</strain>
    </source>
</reference>
<dbReference type="EMBL" id="JAJJMA010147098">
    <property type="protein sequence ID" value="MCL7034575.1"/>
    <property type="molecule type" value="Genomic_DNA"/>
</dbReference>
<dbReference type="Gene3D" id="3.30.40.10">
    <property type="entry name" value="Zinc/RING finger domain, C3HC4 (zinc finger)"/>
    <property type="match status" value="1"/>
</dbReference>
<dbReference type="GO" id="GO:0032183">
    <property type="term" value="F:SUMO binding"/>
    <property type="evidence" value="ECO:0007669"/>
    <property type="project" value="TreeGrafter"/>
</dbReference>
<dbReference type="InterPro" id="IPR049627">
    <property type="entry name" value="SLX8"/>
</dbReference>
<dbReference type="PROSITE" id="PS00518">
    <property type="entry name" value="ZF_RING_1"/>
    <property type="match status" value="1"/>
</dbReference>
<evidence type="ECO:0000256" key="1">
    <source>
        <dbReference type="ARBA" id="ARBA00022723"/>
    </source>
</evidence>
<feature type="non-terminal residue" evidence="7">
    <location>
        <position position="132"/>
    </location>
</feature>
<evidence type="ECO:0000256" key="4">
    <source>
        <dbReference type="PROSITE-ProRule" id="PRU00175"/>
    </source>
</evidence>
<keyword evidence="8" id="KW-1185">Reference proteome</keyword>
<evidence type="ECO:0000256" key="2">
    <source>
        <dbReference type="ARBA" id="ARBA00022771"/>
    </source>
</evidence>
<keyword evidence="1" id="KW-0479">Metal-binding</keyword>
<evidence type="ECO:0000256" key="3">
    <source>
        <dbReference type="ARBA" id="ARBA00022833"/>
    </source>
</evidence>
<evidence type="ECO:0000313" key="8">
    <source>
        <dbReference type="Proteomes" id="UP001177140"/>
    </source>
</evidence>
<feature type="region of interest" description="Disordered" evidence="5">
    <location>
        <begin position="1"/>
        <end position="71"/>
    </location>
</feature>
<keyword evidence="3" id="KW-0862">Zinc</keyword>
<gene>
    <name evidence="7" type="ORF">MKW94_003777</name>
</gene>
<sequence length="132" mass="14460">AMRNREVTATITAERPQPSNDGCADEASTSRYNMRKRPSASDRRSKSKKKRAMKPGVTPQPAPPNPPPREPAFSCPICMSSLVEATSTKCGHIFCKNCIKSALSAQSKCPTCRKKLSTKDTIRVYLPATEMS</sequence>
<dbReference type="Proteomes" id="UP001177140">
    <property type="component" value="Unassembled WGS sequence"/>
</dbReference>
<proteinExistence type="predicted"/>
<feature type="domain" description="RING-type" evidence="6">
    <location>
        <begin position="75"/>
        <end position="113"/>
    </location>
</feature>
<dbReference type="PANTHER" id="PTHR47094">
    <property type="entry name" value="ELFLESS, ISOFORM B"/>
    <property type="match status" value="1"/>
</dbReference>
<dbReference type="GO" id="GO:0008270">
    <property type="term" value="F:zinc ion binding"/>
    <property type="evidence" value="ECO:0007669"/>
    <property type="project" value="UniProtKB-KW"/>
</dbReference>
<organism evidence="7 8">
    <name type="scientific">Papaver nudicaule</name>
    <name type="common">Iceland poppy</name>
    <dbReference type="NCBI Taxonomy" id="74823"/>
    <lineage>
        <taxon>Eukaryota</taxon>
        <taxon>Viridiplantae</taxon>
        <taxon>Streptophyta</taxon>
        <taxon>Embryophyta</taxon>
        <taxon>Tracheophyta</taxon>
        <taxon>Spermatophyta</taxon>
        <taxon>Magnoliopsida</taxon>
        <taxon>Ranunculales</taxon>
        <taxon>Papaveraceae</taxon>
        <taxon>Papaveroideae</taxon>
        <taxon>Papaver</taxon>
    </lineage>
</organism>
<dbReference type="Pfam" id="PF13923">
    <property type="entry name" value="zf-C3HC4_2"/>
    <property type="match status" value="1"/>
</dbReference>
<dbReference type="AlphaFoldDB" id="A0AA41SGH1"/>
<evidence type="ECO:0000259" key="6">
    <source>
        <dbReference type="PROSITE" id="PS50089"/>
    </source>
</evidence>
<dbReference type="SMART" id="SM00184">
    <property type="entry name" value="RING"/>
    <property type="match status" value="1"/>
</dbReference>
<name>A0AA41SGH1_PAPNU</name>